<dbReference type="PANTHER" id="PTHR14614:SF43">
    <property type="entry name" value="OS04G0492400 PROTEIN"/>
    <property type="match status" value="1"/>
</dbReference>
<name>A0AAD5ZF92_9POAL</name>
<dbReference type="Proteomes" id="UP001210211">
    <property type="component" value="Unassembled WGS sequence"/>
</dbReference>
<gene>
    <name evidence="2" type="ORF">LUZ61_000550</name>
</gene>
<reference evidence="2 3" key="1">
    <citation type="journal article" date="2022" name="Cell">
        <title>Repeat-based holocentromeres influence genome architecture and karyotype evolution.</title>
        <authorList>
            <person name="Hofstatter P.G."/>
            <person name="Thangavel G."/>
            <person name="Lux T."/>
            <person name="Neumann P."/>
            <person name="Vondrak T."/>
            <person name="Novak P."/>
            <person name="Zhang M."/>
            <person name="Costa L."/>
            <person name="Castellani M."/>
            <person name="Scott A."/>
            <person name="Toegelov H."/>
            <person name="Fuchs J."/>
            <person name="Mata-Sucre Y."/>
            <person name="Dias Y."/>
            <person name="Vanzela A.L.L."/>
            <person name="Huettel B."/>
            <person name="Almeida C.C.S."/>
            <person name="Simkova H."/>
            <person name="Souza G."/>
            <person name="Pedrosa-Harand A."/>
            <person name="Macas J."/>
            <person name="Mayer K.F.X."/>
            <person name="Houben A."/>
            <person name="Marques A."/>
        </authorList>
    </citation>
    <scope>NUCLEOTIDE SEQUENCE [LARGE SCALE GENOMIC DNA]</scope>
    <source>
        <strain evidence="2">RhyTen1mFocal</strain>
    </source>
</reference>
<dbReference type="InterPro" id="IPR029063">
    <property type="entry name" value="SAM-dependent_MTases_sf"/>
</dbReference>
<dbReference type="PANTHER" id="PTHR14614">
    <property type="entry name" value="HEPATOCELLULAR CARCINOMA-ASSOCIATED ANTIGEN"/>
    <property type="match status" value="1"/>
</dbReference>
<dbReference type="InterPro" id="IPR019410">
    <property type="entry name" value="Methyltransf_16"/>
</dbReference>
<comment type="caution">
    <text evidence="2">The sequence shown here is derived from an EMBL/GenBank/DDBJ whole genome shotgun (WGS) entry which is preliminary data.</text>
</comment>
<dbReference type="SUPFAM" id="SSF53335">
    <property type="entry name" value="S-adenosyl-L-methionine-dependent methyltransferases"/>
    <property type="match status" value="1"/>
</dbReference>
<dbReference type="Gene3D" id="3.40.50.150">
    <property type="entry name" value="Vaccinia Virus protein VP39"/>
    <property type="match status" value="1"/>
</dbReference>
<feature type="region of interest" description="Disordered" evidence="1">
    <location>
        <begin position="230"/>
        <end position="253"/>
    </location>
</feature>
<dbReference type="AlphaFoldDB" id="A0AAD5ZF92"/>
<sequence length="349" mass="38082">MRAPAILFQCFPALLPHERTGSCVSIVPERDLSLPSPAVEILPPKNAHPYKYAGERVDVQGLNIFKGRVSVADLIGFTSSDMLSSKTEGNLRYWESSINLVNVLKNEIRDGQLNFRGKKVLELSCGSGLAGSFACLKGASTVHFHDQNAETLRCRTIPNVLANLEEARDMQSRPSESPMTPSRQVSNPDVHFYAGDWDELHTILSLVNSKEGLATGFSFSEDDLLVCDGSNSQDGSGVESGAGRRRSRKLSGSRAWERGNEMDQVDGGYDVVLISDLPYSVSSLRKLYALLIKCLRPPYGVVYLAAKKNLVGSNGGVRQMKGLLDEGGILGAHLVCDSSDREISKVFFK</sequence>
<protein>
    <submittedName>
        <fullName evidence="2">Uncharacterized protein</fullName>
    </submittedName>
</protein>
<accession>A0AAD5ZF92</accession>
<keyword evidence="3" id="KW-1185">Reference proteome</keyword>
<evidence type="ECO:0000256" key="1">
    <source>
        <dbReference type="SAM" id="MobiDB-lite"/>
    </source>
</evidence>
<dbReference type="EMBL" id="JAMRDG010000001">
    <property type="protein sequence ID" value="KAJ3696845.1"/>
    <property type="molecule type" value="Genomic_DNA"/>
</dbReference>
<proteinExistence type="predicted"/>
<evidence type="ECO:0000313" key="2">
    <source>
        <dbReference type="EMBL" id="KAJ3696845.1"/>
    </source>
</evidence>
<organism evidence="2 3">
    <name type="scientific">Rhynchospora tenuis</name>
    <dbReference type="NCBI Taxonomy" id="198213"/>
    <lineage>
        <taxon>Eukaryota</taxon>
        <taxon>Viridiplantae</taxon>
        <taxon>Streptophyta</taxon>
        <taxon>Embryophyta</taxon>
        <taxon>Tracheophyta</taxon>
        <taxon>Spermatophyta</taxon>
        <taxon>Magnoliopsida</taxon>
        <taxon>Liliopsida</taxon>
        <taxon>Poales</taxon>
        <taxon>Cyperaceae</taxon>
        <taxon>Cyperoideae</taxon>
        <taxon>Rhynchosporeae</taxon>
        <taxon>Rhynchospora</taxon>
    </lineage>
</organism>
<evidence type="ECO:0000313" key="3">
    <source>
        <dbReference type="Proteomes" id="UP001210211"/>
    </source>
</evidence>